<evidence type="ECO:0000256" key="8">
    <source>
        <dbReference type="ARBA" id="ARBA00023145"/>
    </source>
</evidence>
<dbReference type="InterPro" id="IPR006626">
    <property type="entry name" value="PbH1"/>
</dbReference>
<comment type="catalytic activity">
    <reaction evidence="12">
        <text>(1,4-alpha-D-galacturonosyl)n+m + H2O = (1,4-alpha-D-galacturonosyl)n + (1,4-alpha-D-galacturonosyl)m.</text>
        <dbReference type="EC" id="3.2.1.15"/>
    </reaction>
</comment>
<dbReference type="GO" id="GO:0004650">
    <property type="term" value="F:polygalacturonase activity"/>
    <property type="evidence" value="ECO:0007669"/>
    <property type="project" value="UniProtKB-EC"/>
</dbReference>
<evidence type="ECO:0000256" key="2">
    <source>
        <dbReference type="ARBA" id="ARBA00008834"/>
    </source>
</evidence>
<evidence type="ECO:0000313" key="17">
    <source>
        <dbReference type="EMBL" id="KKK12990.1"/>
    </source>
</evidence>
<evidence type="ECO:0000256" key="15">
    <source>
        <dbReference type="RuleBase" id="RU361169"/>
    </source>
</evidence>
<comment type="function">
    <text evidence="13">Involved in maceration and soft-rotting of plant tissue. Hydrolyzes the 1,4-alpha glycosidic bonds of de-esterified pectate in the smooth region of the plant cell wall.</text>
</comment>
<evidence type="ECO:0000256" key="1">
    <source>
        <dbReference type="ARBA" id="ARBA00004613"/>
    </source>
</evidence>
<keyword evidence="5 16" id="KW-0732">Signal</keyword>
<reference evidence="17 18" key="1">
    <citation type="submission" date="2015-02" db="EMBL/GenBank/DDBJ databases">
        <title>Draft Genome Sequences of Two Closely-Related Aflatoxigenic Aspergillus Species Obtained from the Cote d'Ivoire.</title>
        <authorList>
            <person name="Moore G.G."/>
            <person name="Beltz S.B."/>
            <person name="Mack B.M."/>
        </authorList>
    </citation>
    <scope>NUCLEOTIDE SEQUENCE [LARGE SCALE GENOMIC DNA]</scope>
    <source>
        <strain evidence="17 18">SRRC1468</strain>
    </source>
</reference>
<dbReference type="InterPro" id="IPR050434">
    <property type="entry name" value="Glycosyl_hydrlase_28"/>
</dbReference>
<evidence type="ECO:0000256" key="11">
    <source>
        <dbReference type="ARBA" id="ARBA00023316"/>
    </source>
</evidence>
<dbReference type="AlphaFoldDB" id="A0A0F8W515"/>
<dbReference type="EC" id="3.2.1.15" evidence="3"/>
<evidence type="ECO:0000256" key="4">
    <source>
        <dbReference type="ARBA" id="ARBA00022525"/>
    </source>
</evidence>
<protein>
    <recommendedName>
        <fullName evidence="3">endo-polygalacturonase</fullName>
        <ecNumber evidence="3">3.2.1.15</ecNumber>
    </recommendedName>
</protein>
<keyword evidence="8" id="KW-0865">Zymogen</keyword>
<dbReference type="SMART" id="SM00710">
    <property type="entry name" value="PbH1"/>
    <property type="match status" value="5"/>
</dbReference>
<evidence type="ECO:0000256" key="6">
    <source>
        <dbReference type="ARBA" id="ARBA00022737"/>
    </source>
</evidence>
<comment type="caution">
    <text evidence="17">The sequence shown here is derived from an EMBL/GenBank/DDBJ whole genome shotgun (WGS) entry which is preliminary data.</text>
</comment>
<feature type="signal peptide" evidence="16">
    <location>
        <begin position="1"/>
        <end position="18"/>
    </location>
</feature>
<comment type="similarity">
    <text evidence="2 15">Belongs to the glycosyl hydrolase 28 family.</text>
</comment>
<dbReference type="Gene3D" id="2.160.20.10">
    <property type="entry name" value="Single-stranded right-handed beta-helix, Pectin lyase-like"/>
    <property type="match status" value="1"/>
</dbReference>
<gene>
    <name evidence="17" type="ORF">ARAM_000921</name>
</gene>
<evidence type="ECO:0000256" key="10">
    <source>
        <dbReference type="ARBA" id="ARBA00023295"/>
    </source>
</evidence>
<dbReference type="InterPro" id="IPR000743">
    <property type="entry name" value="Glyco_hydro_28"/>
</dbReference>
<evidence type="ECO:0000256" key="7">
    <source>
        <dbReference type="ARBA" id="ARBA00022801"/>
    </source>
</evidence>
<dbReference type="PROSITE" id="PS00502">
    <property type="entry name" value="POLYGALACTURONASE"/>
    <property type="match status" value="1"/>
</dbReference>
<keyword evidence="6" id="KW-0677">Repeat</keyword>
<organism evidence="17 18">
    <name type="scientific">Aspergillus rambellii</name>
    <dbReference type="NCBI Taxonomy" id="308745"/>
    <lineage>
        <taxon>Eukaryota</taxon>
        <taxon>Fungi</taxon>
        <taxon>Dikarya</taxon>
        <taxon>Ascomycota</taxon>
        <taxon>Pezizomycotina</taxon>
        <taxon>Eurotiomycetes</taxon>
        <taxon>Eurotiomycetidae</taxon>
        <taxon>Eurotiales</taxon>
        <taxon>Aspergillaceae</taxon>
        <taxon>Aspergillus</taxon>
        <taxon>Aspergillus subgen. Nidulantes</taxon>
    </lineage>
</organism>
<dbReference type="PANTHER" id="PTHR31884:SF13">
    <property type="entry name" value="ENDOPOLYGALACTURONASE B"/>
    <property type="match status" value="1"/>
</dbReference>
<dbReference type="GO" id="GO:0045490">
    <property type="term" value="P:pectin catabolic process"/>
    <property type="evidence" value="ECO:0007669"/>
    <property type="project" value="TreeGrafter"/>
</dbReference>
<comment type="subcellular location">
    <subcellularLocation>
        <location evidence="1">Secreted</location>
    </subcellularLocation>
</comment>
<keyword evidence="18" id="KW-1185">Reference proteome</keyword>
<feature type="chain" id="PRO_5002529053" description="endo-polygalacturonase" evidence="16">
    <location>
        <begin position="19"/>
        <end position="363"/>
    </location>
</feature>
<dbReference type="OrthoDB" id="1546079at2759"/>
<evidence type="ECO:0000313" key="18">
    <source>
        <dbReference type="Proteomes" id="UP000034291"/>
    </source>
</evidence>
<dbReference type="PANTHER" id="PTHR31884">
    <property type="entry name" value="POLYGALACTURONASE"/>
    <property type="match status" value="1"/>
</dbReference>
<dbReference type="InterPro" id="IPR011050">
    <property type="entry name" value="Pectin_lyase_fold/virulence"/>
</dbReference>
<sequence length="363" mass="37559">MHSLALFGLLGSLSLVSAAPTASLTKKSTCTFTSASQATASASKCSSIILKNIAVPAGETLDMSGVEDGTTITFAGTTTFGYKEWSGPLLRFGGKQITINQESGAVINGEGSRWWDGKGTNGGKTKPKFMYIHNLEDSTITGLSIKNTPAQAVSVQATNVYLIDMTIDNSAGDSEGGHNTDGFDISDSTGVYIRGATVKNQDDCLAINSGENIEFSGGYCSGGHGLSIGSIGGRSDNIVKNVTIESSTVTKSANGVRIKTIYDDTGAVSDVTFSDIQLSSISDYGIVIEQDYENGSPTGTPSNGIDITDIKVKGITGSVDSDATRVYILCGSGSCTDWTWSGVDITGGKKSSKCKNVPSGASC</sequence>
<evidence type="ECO:0000256" key="13">
    <source>
        <dbReference type="ARBA" id="ARBA00037707"/>
    </source>
</evidence>
<keyword evidence="4" id="KW-0964">Secreted</keyword>
<dbReference type="SUPFAM" id="SSF51126">
    <property type="entry name" value="Pectin lyase-like"/>
    <property type="match status" value="1"/>
</dbReference>
<dbReference type="GO" id="GO:0071555">
    <property type="term" value="P:cell wall organization"/>
    <property type="evidence" value="ECO:0007669"/>
    <property type="project" value="UniProtKB-KW"/>
</dbReference>
<keyword evidence="10 15" id="KW-0326">Glycosidase</keyword>
<evidence type="ECO:0000256" key="9">
    <source>
        <dbReference type="ARBA" id="ARBA00023157"/>
    </source>
</evidence>
<dbReference type="GO" id="GO:0005576">
    <property type="term" value="C:extracellular region"/>
    <property type="evidence" value="ECO:0007669"/>
    <property type="project" value="UniProtKB-SubCell"/>
</dbReference>
<keyword evidence="11" id="KW-0961">Cell wall biogenesis/degradation</keyword>
<keyword evidence="9" id="KW-1015">Disulfide bond</keyword>
<evidence type="ECO:0000256" key="5">
    <source>
        <dbReference type="ARBA" id="ARBA00022729"/>
    </source>
</evidence>
<accession>A0A0F8W515</accession>
<dbReference type="STRING" id="308745.A0A0F8W515"/>
<evidence type="ECO:0000256" key="16">
    <source>
        <dbReference type="SAM" id="SignalP"/>
    </source>
</evidence>
<keyword evidence="7 15" id="KW-0378">Hydrolase</keyword>
<dbReference type="FunFam" id="2.160.20.10:FF:000002">
    <property type="entry name" value="Endopolygalacturonase D"/>
    <property type="match status" value="1"/>
</dbReference>
<name>A0A0F8W515_9EURO</name>
<evidence type="ECO:0000256" key="14">
    <source>
        <dbReference type="PROSITE-ProRule" id="PRU10052"/>
    </source>
</evidence>
<feature type="active site" evidence="14">
    <location>
        <position position="224"/>
    </location>
</feature>
<evidence type="ECO:0000256" key="12">
    <source>
        <dbReference type="ARBA" id="ARBA00034074"/>
    </source>
</evidence>
<dbReference type="EMBL" id="JZBS01003919">
    <property type="protein sequence ID" value="KKK12990.1"/>
    <property type="molecule type" value="Genomic_DNA"/>
</dbReference>
<dbReference type="InterPro" id="IPR012334">
    <property type="entry name" value="Pectin_lyas_fold"/>
</dbReference>
<proteinExistence type="inferred from homology"/>
<evidence type="ECO:0000256" key="3">
    <source>
        <dbReference type="ARBA" id="ARBA00012736"/>
    </source>
</evidence>
<dbReference type="Proteomes" id="UP000034291">
    <property type="component" value="Unassembled WGS sequence"/>
</dbReference>
<dbReference type="Pfam" id="PF00295">
    <property type="entry name" value="Glyco_hydro_28"/>
    <property type="match status" value="1"/>
</dbReference>